<organism evidence="1 2">
    <name type="scientific">Haloarcula sebkhae</name>
    <dbReference type="NCBI Taxonomy" id="932660"/>
    <lineage>
        <taxon>Archaea</taxon>
        <taxon>Methanobacteriati</taxon>
        <taxon>Methanobacteriota</taxon>
        <taxon>Stenosarchaea group</taxon>
        <taxon>Halobacteria</taxon>
        <taxon>Halobacteriales</taxon>
        <taxon>Haloarculaceae</taxon>
        <taxon>Haloarcula</taxon>
    </lineage>
</organism>
<sequence>MMTPQPSVGEAVAITATDNEPLLLVSTVSGVLLTDLATEALHRLHATEPDTATRRDIRHADDRMSFCRRPFQIVDAGFRLRHGTILLVKL</sequence>
<reference evidence="1" key="1">
    <citation type="journal article" date="2014" name="Int. J. Syst. Evol. Microbiol.">
        <title>Complete genome sequence of Corynebacterium casei LMG S-19264T (=DSM 44701T), isolated from a smear-ripened cheese.</title>
        <authorList>
            <consortium name="US DOE Joint Genome Institute (JGI-PGF)"/>
            <person name="Walter F."/>
            <person name="Albersmeier A."/>
            <person name="Kalinowski J."/>
            <person name="Ruckert C."/>
        </authorList>
    </citation>
    <scope>NUCLEOTIDE SEQUENCE</scope>
    <source>
        <strain evidence="1">JCM 19018</strain>
    </source>
</reference>
<proteinExistence type="predicted"/>
<evidence type="ECO:0000313" key="1">
    <source>
        <dbReference type="EMBL" id="GGK77125.1"/>
    </source>
</evidence>
<gene>
    <name evidence="1" type="ORF">GCM10009067_31930</name>
</gene>
<comment type="caution">
    <text evidence="1">The sequence shown here is derived from an EMBL/GenBank/DDBJ whole genome shotgun (WGS) entry which is preliminary data.</text>
</comment>
<accession>A0A830EUF8</accession>
<reference evidence="1" key="2">
    <citation type="submission" date="2020-09" db="EMBL/GenBank/DDBJ databases">
        <authorList>
            <person name="Sun Q."/>
            <person name="Ohkuma M."/>
        </authorList>
    </citation>
    <scope>NUCLEOTIDE SEQUENCE</scope>
    <source>
        <strain evidence="1">JCM 19018</strain>
    </source>
</reference>
<dbReference type="EMBL" id="BMPD01000006">
    <property type="protein sequence ID" value="GGK77125.1"/>
    <property type="molecule type" value="Genomic_DNA"/>
</dbReference>
<protein>
    <submittedName>
        <fullName evidence="1">Uncharacterized protein</fullName>
    </submittedName>
</protein>
<dbReference type="Proteomes" id="UP000614221">
    <property type="component" value="Unassembled WGS sequence"/>
</dbReference>
<evidence type="ECO:0000313" key="2">
    <source>
        <dbReference type="Proteomes" id="UP000614221"/>
    </source>
</evidence>
<name>A0A830EUF8_9EURY</name>
<dbReference type="AlphaFoldDB" id="A0A830EUF8"/>